<dbReference type="Pfam" id="PF02190">
    <property type="entry name" value="LON_substr_bdg"/>
    <property type="match status" value="1"/>
</dbReference>
<gene>
    <name evidence="3" type="ORF">CLEI1391_LOCUS16935</name>
</gene>
<dbReference type="PANTHER" id="PTHR46732">
    <property type="entry name" value="ATP-DEPENDENT PROTEASE LA (LON) DOMAIN PROTEIN"/>
    <property type="match status" value="1"/>
</dbReference>
<dbReference type="EMBL" id="HBFB01030319">
    <property type="protein sequence ID" value="CAD8692752.1"/>
    <property type="molecule type" value="Transcribed_RNA"/>
</dbReference>
<name>A0A7S0X0C0_9CHLO</name>
<dbReference type="AlphaFoldDB" id="A0A7S0X0C0"/>
<feature type="domain" description="Lon N-terminal" evidence="2">
    <location>
        <begin position="36"/>
        <end position="247"/>
    </location>
</feature>
<dbReference type="InterPro" id="IPR015947">
    <property type="entry name" value="PUA-like_sf"/>
</dbReference>
<evidence type="ECO:0000259" key="2">
    <source>
        <dbReference type="PROSITE" id="PS51787"/>
    </source>
</evidence>
<dbReference type="InterPro" id="IPR046336">
    <property type="entry name" value="Lon_prtase_N_sf"/>
</dbReference>
<dbReference type="SUPFAM" id="SSF88697">
    <property type="entry name" value="PUA domain-like"/>
    <property type="match status" value="1"/>
</dbReference>
<accession>A0A7S0X0C0</accession>
<dbReference type="PANTHER" id="PTHR46732:SF8">
    <property type="entry name" value="ATP-DEPENDENT PROTEASE LA (LON) DOMAIN PROTEIN"/>
    <property type="match status" value="1"/>
</dbReference>
<organism evidence="3">
    <name type="scientific">Chlamydomonas leiostraca</name>
    <dbReference type="NCBI Taxonomy" id="1034604"/>
    <lineage>
        <taxon>Eukaryota</taxon>
        <taxon>Viridiplantae</taxon>
        <taxon>Chlorophyta</taxon>
        <taxon>core chlorophytes</taxon>
        <taxon>Chlorophyceae</taxon>
        <taxon>CS clade</taxon>
        <taxon>Chlamydomonadales</taxon>
        <taxon>Chlamydomonadaceae</taxon>
        <taxon>Chlamydomonas</taxon>
    </lineage>
</organism>
<dbReference type="Gene3D" id="2.30.130.40">
    <property type="entry name" value="LON domain-like"/>
    <property type="match status" value="1"/>
</dbReference>
<proteinExistence type="predicted"/>
<evidence type="ECO:0000256" key="1">
    <source>
        <dbReference type="SAM" id="MobiDB-lite"/>
    </source>
</evidence>
<feature type="region of interest" description="Disordered" evidence="1">
    <location>
        <begin position="261"/>
        <end position="286"/>
    </location>
</feature>
<dbReference type="SMART" id="SM00464">
    <property type="entry name" value="LON"/>
    <property type="match status" value="1"/>
</dbReference>
<sequence>MMSSMRALGHRQPFVSRSRGSSARHICQALRTTKQLPIFPLNVVALPAATVPLMIFEARYRVLFNTLLDGHPDVEEGLVQKDSPFCGTKKFGMCFVDNEGRLASIGTTLEIVDFAHVKQDGRLFVTNKGRERFQIKSVIKEKPVLLCEVEVLPEDEEIDQSPEARELAKEVSDLLRATIKLNVKMNNISASEDALEPEELAELGPRDLSYFIASFFSDVKLLQQNLLEEDSTMARLRREKEILGETVRYYSAASALKMAFSTGGPAEGSAEGGSSAKGSEGDAPKA</sequence>
<reference evidence="3" key="1">
    <citation type="submission" date="2021-01" db="EMBL/GenBank/DDBJ databases">
        <authorList>
            <person name="Corre E."/>
            <person name="Pelletier E."/>
            <person name="Niang G."/>
            <person name="Scheremetjew M."/>
            <person name="Finn R."/>
            <person name="Kale V."/>
            <person name="Holt S."/>
            <person name="Cochrane G."/>
            <person name="Meng A."/>
            <person name="Brown T."/>
            <person name="Cohen L."/>
        </authorList>
    </citation>
    <scope>NUCLEOTIDE SEQUENCE</scope>
    <source>
        <strain evidence="3">SAG 11-49</strain>
    </source>
</reference>
<protein>
    <recommendedName>
        <fullName evidence="2">Lon N-terminal domain-containing protein</fullName>
    </recommendedName>
</protein>
<feature type="compositionally biased region" description="Low complexity" evidence="1">
    <location>
        <begin position="261"/>
        <end position="278"/>
    </location>
</feature>
<dbReference type="InterPro" id="IPR003111">
    <property type="entry name" value="Lon_prtase_N"/>
</dbReference>
<evidence type="ECO:0000313" key="3">
    <source>
        <dbReference type="EMBL" id="CAD8692752.1"/>
    </source>
</evidence>
<dbReference type="PROSITE" id="PS51787">
    <property type="entry name" value="LON_N"/>
    <property type="match status" value="1"/>
</dbReference>